<evidence type="ECO:0000256" key="7">
    <source>
        <dbReference type="ARBA" id="ARBA00022737"/>
    </source>
</evidence>
<evidence type="ECO:0000256" key="20">
    <source>
        <dbReference type="ARBA" id="ARBA00078827"/>
    </source>
</evidence>
<evidence type="ECO:0000256" key="8">
    <source>
        <dbReference type="ARBA" id="ARBA00022869"/>
    </source>
</evidence>
<feature type="disulfide bond" evidence="27">
    <location>
        <begin position="800"/>
        <end position="817"/>
    </location>
</feature>
<dbReference type="SMART" id="SM00181">
    <property type="entry name" value="EGF"/>
    <property type="match status" value="11"/>
</dbReference>
<dbReference type="Gene3D" id="2.60.120.200">
    <property type="match status" value="6"/>
</dbReference>
<dbReference type="FunFam" id="2.60.120.200:FF:000098">
    <property type="entry name" value="Laminin subunit alpha 1"/>
    <property type="match status" value="1"/>
</dbReference>
<feature type="disulfide bond" evidence="27">
    <location>
        <begin position="769"/>
        <end position="778"/>
    </location>
</feature>
<dbReference type="FunFam" id="2.10.25.10:FF:000051">
    <property type="entry name" value="Laminin subunit alpha 4"/>
    <property type="match status" value="1"/>
</dbReference>
<dbReference type="PROSITE" id="PS01248">
    <property type="entry name" value="EGF_LAM_1"/>
    <property type="match status" value="9"/>
</dbReference>
<evidence type="ECO:0000256" key="21">
    <source>
        <dbReference type="ARBA" id="ARBA00079076"/>
    </source>
</evidence>
<evidence type="ECO:0000256" key="18">
    <source>
        <dbReference type="ARBA" id="ARBA00075127"/>
    </source>
</evidence>
<feature type="domain" description="Laminin EGF-like" evidence="31">
    <location>
        <begin position="1299"/>
        <end position="1347"/>
    </location>
</feature>
<feature type="domain" description="Laminin EGF-like" evidence="31">
    <location>
        <begin position="798"/>
        <end position="846"/>
    </location>
</feature>
<reference evidence="34 35" key="1">
    <citation type="journal article" date="2019" name="PLoS ONE">
        <title>Genomic analyses reveal an absence of contemporary introgressive admixture between fin whales and blue whales, despite known hybrids.</title>
        <authorList>
            <person name="Westbury M.V."/>
            <person name="Petersen B."/>
            <person name="Lorenzen E.D."/>
        </authorList>
    </citation>
    <scope>NUCLEOTIDE SEQUENCE [LARGE SCALE GENOMIC DNA]</scope>
    <source>
        <strain evidence="34">FinWhale-01</strain>
    </source>
</reference>
<comment type="subunit">
    <text evidence="14">Laminin is a complex glycoprotein, consisting of three different polypeptide chains (alpha, beta, gamma), which are bound to each other by disulfide bonds into a cross-shaped molecule comprising one long and three short arms with globules at each end. Alpha-2 is a subunit of laminin-2 (laminin-211 or merosin), laminin-4 (laminin-221 or S-merosin) and laminin-12 (laminin-213). Interacts with FBLN1, FBLN2 and NID2.</text>
</comment>
<dbReference type="Pfam" id="PF00054">
    <property type="entry name" value="Laminin_G_1"/>
    <property type="match status" value="5"/>
</dbReference>
<feature type="disulfide bond" evidence="27">
    <location>
        <begin position="942"/>
        <end position="959"/>
    </location>
</feature>
<dbReference type="InterPro" id="IPR008211">
    <property type="entry name" value="Laminin_N"/>
</dbReference>
<dbReference type="Pfam" id="PF00052">
    <property type="entry name" value="Laminin_B"/>
    <property type="match status" value="2"/>
</dbReference>
<keyword evidence="9" id="KW-0130">Cell adhesion</keyword>
<dbReference type="GO" id="GO:0002009">
    <property type="term" value="P:morphogenesis of an epithelium"/>
    <property type="evidence" value="ECO:0007669"/>
    <property type="project" value="UniProtKB-ARBA"/>
</dbReference>
<sequence>CPLEESELASEVFQVAYVIIKAANAPRPGNWILEHSLDGMEFSPWQYYAVSDTECLTHYNITPRRGPPTYRADDEVICTSYYSRLVPLEHGEIHTSLINGRPSSDDLSPKLLEFTSARYIRLRLQRIRTLNADLMTLSHRDPRDLDPIVTRRYYYSIKDISVGGMCICYGHASSCPWDETIKKFQCQCEHNTCGDSCNRCCPGYHQQPWRPGTVSSGNTCEECNCHNKAKDCYYDENVANQKRSLNTAGQFRGGGVCIDCLQKTMGINCETCVDGYYRPHRVSPYEDNPCHPCDCDPLGSLSSVCIKNDLHSDLHRGKWPGQCPCKEGYAGEKCDRCQFGYKGYPACVPCDCNPAGSVNEEPCSEACLCKENVEGKHCDRCKPGFYNLEERNPQGCSECFCFGVSDVCDSLSWPISQVKDMSGWLVTDLVSSNQLQSQQDALGGRHQISINSSAVVQGLTSQYYWSAPEAYLGNKLTAFGGFLKYAVSYEVPVETADGDPMSHADVIIKGNGLTLSTQAEGLLLQPYEEHLNVVRLVPEHFRDFHSRREVDRDQLMTVLANVTHLLIRANYNSAKMALHRLDSVSLDTASPNVIDVSLATEVEHCECPQGYAGISCESCLPGYYRVDGILFGGICQPCECHGHAAECDVHGVCFACQHNTTGDHCERCLPGFYGLPSRGTPGDCQPCACPLSTASNNFSPTCHLNDGDEVFCDQCAPGYAGDWCERCADGYYGNPTVPGDSCVPCNCSGNVDPLEARSCDSVTGECLRCIGNTDGPHCEKCAYGFYGDAVTAKNCRACDCHGQGSLSAACHPETGLCDCKPHVTGRQCDRCLRGHYGLDAGLGCLPCNCSASGSLSDACTEEGQCRCVPGVAGERCDRCARGFYAYQDGGCTPCDCAHTQNTCDPESGECVCPPHTRGAACEECVDGHWGHDLELGCQACNCSSAGSASQQCDVLTGHCPCKPAFGGQTCHQCSLGYRDFPDCVACDCDLRGTLADTCGQEQGLCNCAPETGTCSCKENVIGPQCSECRAGTFALDEADPRGCTPCFCFGLSQLCSEAEGYVRMPVTLSSDQPLLRVVSQSNLKGTTEGVYYQAPDVLLDAVTVRQHVHTEPFYWRLPGQFQGDQLMAYGSKLRYSVAFYSSSGIGTSNLEPQVLVKGGRTRKQVIYVDAPAPKNGQKQEQEVGMKENFWKYFNSVSEEPVTRSDFMSVLSNIEYILIKASYGQGLQQSRISNISMEIGRKAEKSHPKREVASLLEKCLCPPGTAGFSCQDCAPGYHRGKLPEGDGRRPRPLLAPCVPCSCNKHSDTCDPETGKCLNCSHNTAGDHCDVCAPGYYGKVTGSASDCSLCTCPHGLPASFSPTCVLEGDHDFRCDACFLGYEGQYCERCSSGYRGNPQMPGGTCQRCDCSPHGSVHDDCDRGSGQCVCRPGATGLRCEDCEPRHILVESDSCDDECVGVLLNDMDHVGEAILSVNHSGIIPVPYGILSNLENTTKYLRVGTRNTEIDRNMCHGELDRVLTRSQHVTRATERILDKSRDLLTFTEKLQADIQEIIERAATLNQTLDEDVQLPSSTLQNMQKNITSLLEIIQKRNFLQLHQNATLELKAAEDLLSQIQKNYQKPQEELEVLKEAASSLLSTHNSKVQAAEELLREAERKTQESGRLLLIVRANLREFNDKKLRVQEEQNLTSVLIAEGRGLLDAAAAPANASGKALAQLEHHRDKLLLWTAKIRHHVDDLVVQMSKRRALDLVYRAEDHATELQRLAGALDSGLGNVSHVSLNATSATHVHSNIRSLIEESEKLVKDALRTGSKASVASESLVSNGKAAVQRSAEFLKEGNSLSRKHGGIALELSELKNTAKRFQENADKITKQTNESLLILRAIPEGVRDKGAKIKELATSANQSAMSTLKNVMGLGQKLLNTSSDLSRVNATLRETDKLLRDSSVTTLLAGRKVKDVETQANLLFDRLKPLKMLEENLSRNLSEIKLLISQARKQAASIKVAVSADRDCIRAYQPQISSTNYNSLTLNVKTSEPDNLLFYLGSSTSADFLAVEMRRGKVAFLWDLGSGSTRLEFPDFPIDDSKWHSIYVTRFGNIGSLSVKEMSASQKPPPKTSKSPGTANVLDVNNSTLMFVGGLGGQIKKSPAVKVTHFKGCMGEAFLNGQSIGLWNYIEREGKCHGCFGSPQNEDASFHFDGSGYSVMEKMLRATVTQIIMLFSTFSPNGLLLYLASNGTKDFLSIDLVDGRVRVTVDLGSGPLALITDRRYNNGTWYKIAFQRNRKQGLLAVIDAYNTSYKETKQGETPGASSDLNRLDKDPIYVGGLPRSRVVRKGVTSKSYVGCIKNLEISRSTFDLLRNSYGVRKGCILEGFEQKRGGGENGSSLQGGRFSMRVGLTVLSPLLCDQPVRSVSFLRGGYVELPPRSLPPDSELLATFATRNSSGIILAALGQHGEKQGHRQAHGVSGSKALKPGAQEGNDFRKHWMEDDLVMTCILQHVSLVVNGIITVQLDETAPVEMKLGPSAESRTISVSNLYIGGVPEGKGTPMLKMRSSFHGCIQNLIFNMEEAVRKKPVFHGGRCAALWEPQPASCPEAARPRLQEQVTAFELTPEEHSGMARLLDFTSATGYEHVDLDSCLLSERPKLALHGEDGELPPEPQPLPSPRDKERDVEATVRSKEGKIGACVFVLLALCAVDRAPEYVPNARQFGLAEGSHVVLPFNQLAVRKSPEVCTFRPAMLCASAVSSELTAPVHISAQCLLPAAPAIVILKSKSESIFLRAELLLPSRLSVQLSIRTFASSGLVYYMAHQNQVDYATLQLHGGRLHFMFDLGKGRTKVSHPALLSDGQWHTVKTEYFKRKGFMTVDGQESPMVTTGGDATTLDVEGKLYLGGLPSEYRARNIGNITHSIPACVGEVTVNSKQLDKDSPVSAFAVNRCYTAAQEGTFFEGSGYAALGAQMHSQPAQPEAILSLGLPGQGRPHHHLGVFLGFSVKEGYKVRSDVNITLEFRTSSENGVLLGVSSAKVDAIGLEIVNGKLLFHVNNGAGRITATYEPKAPNTLCDGKWHTLQANKSKHRVVLIVDGNAVRAESLHTQSTSADTNNPIYIGGYPGAYVVCSAHSLLRGIATGESLISSCGYRTGMKKNTWLGHGWSQNGYYSICFRKMIALCKCLLEERSLPLLEMTCFYNMEEDALKGAPRSLPFGLYRARVEPPRFGCLPMMQFPKSSERYAFVCVCVCVCVF</sequence>
<evidence type="ECO:0000256" key="10">
    <source>
        <dbReference type="ARBA" id="ARBA00023054"/>
    </source>
</evidence>
<dbReference type="InterPro" id="IPR056863">
    <property type="entry name" value="LMN_ATRN_NET-like_EGF"/>
</dbReference>
<evidence type="ECO:0000256" key="16">
    <source>
        <dbReference type="ARBA" id="ARBA00072594"/>
    </source>
</evidence>
<dbReference type="FunFam" id="2.10.25.10:FF:000128">
    <property type="entry name" value="laminin subunit alpha-2 isoform X1"/>
    <property type="match status" value="1"/>
</dbReference>
<dbReference type="Proteomes" id="UP000437017">
    <property type="component" value="Unassembled WGS sequence"/>
</dbReference>
<feature type="domain" description="Laminin G" evidence="30">
    <location>
        <begin position="2186"/>
        <end position="2362"/>
    </location>
</feature>
<dbReference type="PROSITE" id="PS51117">
    <property type="entry name" value="LAMININ_NTER"/>
    <property type="match status" value="1"/>
</dbReference>
<dbReference type="GO" id="GO:0030054">
    <property type="term" value="C:cell junction"/>
    <property type="evidence" value="ECO:0007669"/>
    <property type="project" value="UniProtKB-ARBA"/>
</dbReference>
<feature type="domain" description="Laminin EGF-like" evidence="31">
    <location>
        <begin position="940"/>
        <end position="985"/>
    </location>
</feature>
<evidence type="ECO:0000313" key="34">
    <source>
        <dbReference type="EMBL" id="KAB0405420.1"/>
    </source>
</evidence>
<dbReference type="FunFam" id="2.10.25.10:FF:000189">
    <property type="entry name" value="Laminin subunit alpha 2"/>
    <property type="match status" value="1"/>
</dbReference>
<dbReference type="FunFam" id="2.10.25.10:FF:000069">
    <property type="entry name" value="Laminin subunit alpha 1"/>
    <property type="match status" value="1"/>
</dbReference>
<dbReference type="PRINTS" id="PR00011">
    <property type="entry name" value="EGFLAMININ"/>
</dbReference>
<feature type="domain" description="Laminin EGF-like" evidence="31">
    <location>
        <begin position="745"/>
        <end position="797"/>
    </location>
</feature>
<feature type="domain" description="Laminin N-terminal" evidence="33">
    <location>
        <begin position="1"/>
        <end position="165"/>
    </location>
</feature>
<keyword evidence="8" id="KW-0084">Basement membrane</keyword>
<evidence type="ECO:0000256" key="23">
    <source>
        <dbReference type="ARBA" id="ARBA00081478"/>
    </source>
</evidence>
<keyword evidence="4" id="KW-0272">Extracellular matrix</keyword>
<dbReference type="InterPro" id="IPR013320">
    <property type="entry name" value="ConA-like_dom_sf"/>
</dbReference>
<evidence type="ECO:0000256" key="28">
    <source>
        <dbReference type="SAM" id="Coils"/>
    </source>
</evidence>
<dbReference type="PROSITE" id="PS50025">
    <property type="entry name" value="LAM_G_DOMAIN"/>
    <property type="match status" value="4"/>
</dbReference>
<dbReference type="Gene3D" id="2.10.25.10">
    <property type="entry name" value="Laminin"/>
    <property type="match status" value="15"/>
</dbReference>
<dbReference type="Gene3D" id="2.60.120.260">
    <property type="entry name" value="Galactose-binding domain-like"/>
    <property type="match status" value="1"/>
</dbReference>
<keyword evidence="35" id="KW-1185">Reference proteome</keyword>
<dbReference type="InterPro" id="IPR050440">
    <property type="entry name" value="Laminin/Netrin_ECM"/>
</dbReference>
<dbReference type="InterPro" id="IPR000742">
    <property type="entry name" value="EGF"/>
</dbReference>
<organism evidence="34 35">
    <name type="scientific">Balaenoptera physalus</name>
    <name type="common">Fin whale</name>
    <name type="synonym">Balaena physalus</name>
    <dbReference type="NCBI Taxonomy" id="9770"/>
    <lineage>
        <taxon>Eukaryota</taxon>
        <taxon>Metazoa</taxon>
        <taxon>Chordata</taxon>
        <taxon>Craniata</taxon>
        <taxon>Vertebrata</taxon>
        <taxon>Euteleostomi</taxon>
        <taxon>Mammalia</taxon>
        <taxon>Eutheria</taxon>
        <taxon>Laurasiatheria</taxon>
        <taxon>Artiodactyla</taxon>
        <taxon>Whippomorpha</taxon>
        <taxon>Cetacea</taxon>
        <taxon>Mysticeti</taxon>
        <taxon>Balaenopteridae</taxon>
        <taxon>Balaenoptera</taxon>
    </lineage>
</organism>
<feature type="disulfide bond" evidence="27">
    <location>
        <begin position="798"/>
        <end position="810"/>
    </location>
</feature>
<feature type="disulfide bond" evidence="27">
    <location>
        <begin position="1016"/>
        <end position="1025"/>
    </location>
</feature>
<feature type="domain" description="Laminin EGF-like" evidence="31">
    <location>
        <begin position="1405"/>
        <end position="1452"/>
    </location>
</feature>
<feature type="disulfide bond" evidence="27">
    <location>
        <begin position="325"/>
        <end position="334"/>
    </location>
</feature>
<evidence type="ECO:0000256" key="13">
    <source>
        <dbReference type="ARBA" id="ARBA00023292"/>
    </source>
</evidence>
<dbReference type="GO" id="GO:0007155">
    <property type="term" value="P:cell adhesion"/>
    <property type="evidence" value="ECO:0007669"/>
    <property type="project" value="UniProtKB-KW"/>
</dbReference>
<dbReference type="FunFam" id="2.10.25.10:FF:000074">
    <property type="entry name" value="Laminin subunit alpha"/>
    <property type="match status" value="1"/>
</dbReference>
<accession>A0A6A1QC53</accession>
<feature type="domain" description="Laminin IV type A" evidence="32">
    <location>
        <begin position="419"/>
        <end position="604"/>
    </location>
</feature>
<dbReference type="FunFam" id="2.10.25.10:FF:000315">
    <property type="entry name" value="Laminin subunit alpha 2"/>
    <property type="match status" value="1"/>
</dbReference>
<dbReference type="CDD" id="cd00110">
    <property type="entry name" value="LamG"/>
    <property type="match status" value="5"/>
</dbReference>
<feature type="domain" description="Laminin EGF-like" evidence="31">
    <location>
        <begin position="986"/>
        <end position="1045"/>
    </location>
</feature>
<keyword evidence="13 27" id="KW-0424">Laminin EGF-like domain</keyword>
<feature type="domain" description="Laminin G" evidence="30">
    <location>
        <begin position="2759"/>
        <end position="2930"/>
    </location>
</feature>
<dbReference type="FunFam" id="2.10.25.10:FF:000629">
    <property type="entry name" value="Laminin subunit alpha 1"/>
    <property type="match status" value="1"/>
</dbReference>
<feature type="disulfide bond" evidence="27">
    <location>
        <begin position="847"/>
        <end position="859"/>
    </location>
</feature>
<dbReference type="InterPro" id="IPR002049">
    <property type="entry name" value="LE_dom"/>
</dbReference>
<gene>
    <name evidence="34" type="ORF">E2I00_018925</name>
</gene>
<feature type="coiled-coil region" evidence="28">
    <location>
        <begin position="1596"/>
        <end position="1662"/>
    </location>
</feature>
<dbReference type="GO" id="GO:0043010">
    <property type="term" value="P:camera-type eye development"/>
    <property type="evidence" value="ECO:0007669"/>
    <property type="project" value="TreeGrafter"/>
</dbReference>
<feature type="domain" description="Laminin G" evidence="30">
    <location>
        <begin position="1998"/>
        <end position="2178"/>
    </location>
</feature>
<feature type="disulfide bond" evidence="27">
    <location>
        <begin position="1426"/>
        <end position="1435"/>
    </location>
</feature>
<dbReference type="FunFam" id="2.60.120.200:FF:000116">
    <property type="entry name" value="Laminin subunit alpha 1"/>
    <property type="match status" value="1"/>
</dbReference>
<dbReference type="EMBL" id="SGJD01000372">
    <property type="protein sequence ID" value="KAB0405420.1"/>
    <property type="molecule type" value="Genomic_DNA"/>
</dbReference>
<evidence type="ECO:0000256" key="1">
    <source>
        <dbReference type="ARBA" id="ARBA00002418"/>
    </source>
</evidence>
<evidence type="ECO:0000256" key="11">
    <source>
        <dbReference type="ARBA" id="ARBA00023157"/>
    </source>
</evidence>
<feature type="disulfide bond" evidence="27">
    <location>
        <begin position="940"/>
        <end position="952"/>
    </location>
</feature>
<proteinExistence type="predicted"/>
<comment type="caution">
    <text evidence="34">The sequence shown here is derived from an EMBL/GenBank/DDBJ whole genome shotgun (WGS) entry which is preliminary data.</text>
</comment>
<feature type="domain" description="Laminin EGF-like" evidence="31">
    <location>
        <begin position="687"/>
        <end position="744"/>
    </location>
</feature>
<evidence type="ECO:0000256" key="27">
    <source>
        <dbReference type="PROSITE-ProRule" id="PRU00460"/>
    </source>
</evidence>
<keyword evidence="11 27" id="KW-1015">Disulfide bond</keyword>
<evidence type="ECO:0000256" key="19">
    <source>
        <dbReference type="ARBA" id="ARBA00076878"/>
    </source>
</evidence>
<dbReference type="SUPFAM" id="SSF49899">
    <property type="entry name" value="Concanavalin A-like lectins/glucanases"/>
    <property type="match status" value="5"/>
</dbReference>
<keyword evidence="5" id="KW-0597">Phosphoprotein</keyword>
<dbReference type="FunFam" id="2.10.25.10:FF:000033">
    <property type="entry name" value="Laminin subunit alpha 2"/>
    <property type="match status" value="1"/>
</dbReference>
<dbReference type="GO" id="GO:0048732">
    <property type="term" value="P:gland development"/>
    <property type="evidence" value="ECO:0007669"/>
    <property type="project" value="UniProtKB-ARBA"/>
</dbReference>
<keyword evidence="10 28" id="KW-0175">Coiled coil</keyword>
<dbReference type="FunFam" id="2.60.120.260:FF:000017">
    <property type="entry name" value="Laminin subunit alpha 2"/>
    <property type="match status" value="1"/>
</dbReference>
<feature type="disulfide bond" evidence="27">
    <location>
        <begin position="912"/>
        <end position="921"/>
    </location>
</feature>
<dbReference type="OrthoDB" id="10011303at2759"/>
<comment type="subunit">
    <text evidence="15">Laminin is a complex glycoprotein, consisting of three different polypeptide chains (alpha, beta, gamma), which are bound to each other by disulfide bonds into a cross-shaped molecule comprising one long and three short arms with globules at each end. Alpha-1 is a subunit of laminin-1 (laminin-111 or EHS laminin) and laminin-3 (laminin-121 or S-laminin).</text>
</comment>
<dbReference type="GO" id="GO:0009887">
    <property type="term" value="P:animal organ morphogenesis"/>
    <property type="evidence" value="ECO:0007669"/>
    <property type="project" value="TreeGrafter"/>
</dbReference>
<evidence type="ECO:0000256" key="3">
    <source>
        <dbReference type="ARBA" id="ARBA00022525"/>
    </source>
</evidence>
<dbReference type="FunFam" id="2.10.25.10:FF:000065">
    <property type="entry name" value="Laminin subunit beta 1"/>
    <property type="match status" value="1"/>
</dbReference>
<evidence type="ECO:0000256" key="25">
    <source>
        <dbReference type="ARBA" id="ARBA00082217"/>
    </source>
</evidence>
<evidence type="ECO:0000256" key="9">
    <source>
        <dbReference type="ARBA" id="ARBA00022889"/>
    </source>
</evidence>
<dbReference type="GO" id="GO:0005576">
    <property type="term" value="C:extracellular region"/>
    <property type="evidence" value="ECO:0007669"/>
    <property type="project" value="UniProtKB-ARBA"/>
</dbReference>
<feature type="domain" description="Laminin G" evidence="30">
    <location>
        <begin position="2970"/>
        <end position="3153"/>
    </location>
</feature>
<dbReference type="InterPro" id="IPR000034">
    <property type="entry name" value="Laminin_IV"/>
</dbReference>
<dbReference type="GO" id="GO:0045995">
    <property type="term" value="P:regulation of embryonic development"/>
    <property type="evidence" value="ECO:0007669"/>
    <property type="project" value="InterPro"/>
</dbReference>
<feature type="disulfide bond" evidence="27">
    <location>
        <begin position="819"/>
        <end position="828"/>
    </location>
</feature>
<feature type="disulfide bond" evidence="27">
    <location>
        <begin position="781"/>
        <end position="795"/>
    </location>
</feature>
<evidence type="ECO:0000256" key="5">
    <source>
        <dbReference type="ARBA" id="ARBA00022553"/>
    </source>
</evidence>
<dbReference type="FunFam" id="2.10.25.10:FF:000082">
    <property type="entry name" value="Laminin subunit alpha 1"/>
    <property type="match status" value="1"/>
</dbReference>
<evidence type="ECO:0000256" key="2">
    <source>
        <dbReference type="ARBA" id="ARBA00004302"/>
    </source>
</evidence>
<dbReference type="FunFam" id="2.10.25.10:FF:000242">
    <property type="entry name" value="Laminin subunit alpha 1"/>
    <property type="match status" value="1"/>
</dbReference>
<feature type="domain" description="Laminin EGF-like" evidence="31">
    <location>
        <begin position="350"/>
        <end position="398"/>
    </location>
</feature>
<feature type="domain" description="Laminin EGF-like" evidence="31">
    <location>
        <begin position="847"/>
        <end position="893"/>
    </location>
</feature>
<dbReference type="FunFam" id="2.10.25.10:FF:000512">
    <property type="entry name" value="Laminin subunit alpha 1"/>
    <property type="match status" value="1"/>
</dbReference>
<dbReference type="PROSITE" id="PS50027">
    <property type="entry name" value="EGF_LAM_2"/>
    <property type="match status" value="12"/>
</dbReference>
<name>A0A6A1QC53_BALPH</name>
<dbReference type="GO" id="GO:0060541">
    <property type="term" value="P:respiratory system development"/>
    <property type="evidence" value="ECO:0007669"/>
    <property type="project" value="UniProtKB-ARBA"/>
</dbReference>
<dbReference type="SMART" id="SM00281">
    <property type="entry name" value="LamB"/>
    <property type="match status" value="2"/>
</dbReference>
<evidence type="ECO:0000256" key="4">
    <source>
        <dbReference type="ARBA" id="ARBA00022530"/>
    </source>
</evidence>
<evidence type="ECO:0000256" key="17">
    <source>
        <dbReference type="ARBA" id="ARBA00072595"/>
    </source>
</evidence>
<dbReference type="FunFam" id="2.170.300.10:FF:000026">
    <property type="entry name" value="laminin subunit alpha-2 isoform X2"/>
    <property type="match status" value="1"/>
</dbReference>
<feature type="disulfide bond" evidence="27">
    <location>
        <begin position="293"/>
        <end position="305"/>
    </location>
</feature>
<feature type="domain" description="Laminin EGF-like" evidence="31">
    <location>
        <begin position="293"/>
        <end position="349"/>
    </location>
</feature>
<dbReference type="GO" id="GO:0005201">
    <property type="term" value="F:extracellular matrix structural constituent"/>
    <property type="evidence" value="ECO:0007669"/>
    <property type="project" value="TreeGrafter"/>
</dbReference>
<evidence type="ECO:0000256" key="26">
    <source>
        <dbReference type="ARBA" id="ARBA00083678"/>
    </source>
</evidence>
<evidence type="ECO:0000256" key="12">
    <source>
        <dbReference type="ARBA" id="ARBA00023180"/>
    </source>
</evidence>
<dbReference type="GO" id="GO:0005606">
    <property type="term" value="C:laminin-1 complex"/>
    <property type="evidence" value="ECO:0007669"/>
    <property type="project" value="UniProtKB-ARBA"/>
</dbReference>
<protein>
    <recommendedName>
        <fullName evidence="16">Laminin subunit alpha-1</fullName>
    </recommendedName>
    <alternativeName>
        <fullName evidence="24">Laminin A chain</fullName>
    </alternativeName>
    <alternativeName>
        <fullName evidence="21">Laminin M chain</fullName>
    </alternativeName>
    <alternativeName>
        <fullName evidence="17">Laminin subunit alpha-2</fullName>
    </alternativeName>
    <alternativeName>
        <fullName evidence="20">Laminin-1 subunit alpha</fullName>
    </alternativeName>
    <alternativeName>
        <fullName evidence="23">Laminin-12 subunit alpha</fullName>
    </alternativeName>
    <alternativeName>
        <fullName evidence="25">Laminin-2 subunit alpha</fullName>
    </alternativeName>
    <alternativeName>
        <fullName evidence="22">Laminin-3 subunit alpha</fullName>
    </alternativeName>
    <alternativeName>
        <fullName evidence="26">Laminin-4 subunit alpha</fullName>
    </alternativeName>
    <alternativeName>
        <fullName evidence="19">Merosin heavy chain</fullName>
    </alternativeName>
    <alternativeName>
        <fullName evidence="18">S-laminin subunit alpha</fullName>
    </alternativeName>
</protein>
<dbReference type="SMART" id="SM00282">
    <property type="entry name" value="LamG"/>
    <property type="match status" value="5"/>
</dbReference>
<feature type="domain" description="Laminin EGF-like" evidence="31">
    <location>
        <begin position="638"/>
        <end position="686"/>
    </location>
</feature>
<dbReference type="GO" id="GO:0030334">
    <property type="term" value="P:regulation of cell migration"/>
    <property type="evidence" value="ECO:0007669"/>
    <property type="project" value="InterPro"/>
</dbReference>
<feature type="disulfide bond" evidence="27">
    <location>
        <begin position="1405"/>
        <end position="1417"/>
    </location>
</feature>
<evidence type="ECO:0000256" key="22">
    <source>
        <dbReference type="ARBA" id="ARBA00079116"/>
    </source>
</evidence>
<feature type="disulfide bond" evidence="27">
    <location>
        <begin position="961"/>
        <end position="970"/>
    </location>
</feature>
<dbReference type="FunFam" id="2.10.25.10:FF:000094">
    <property type="entry name" value="Laminin subunit alpha-2"/>
    <property type="match status" value="1"/>
</dbReference>
<feature type="non-terminal residue" evidence="34">
    <location>
        <position position="1"/>
    </location>
</feature>
<dbReference type="FunFam" id="2.10.25.10:FF:000454">
    <property type="entry name" value="Laminin subunit alpha 1"/>
    <property type="match status" value="1"/>
</dbReference>
<evidence type="ECO:0000256" key="29">
    <source>
        <dbReference type="SAM" id="MobiDB-lite"/>
    </source>
</evidence>
<dbReference type="Pfam" id="PF00053">
    <property type="entry name" value="EGF_laminin"/>
    <property type="match status" value="15"/>
</dbReference>
<dbReference type="InterPro" id="IPR001791">
    <property type="entry name" value="Laminin_G"/>
</dbReference>
<feature type="region of interest" description="Disordered" evidence="29">
    <location>
        <begin position="2641"/>
        <end position="2664"/>
    </location>
</feature>
<dbReference type="FunFam" id="2.10.25.10:FF:000250">
    <property type="entry name" value="Laminin subunit alpha 2"/>
    <property type="match status" value="1"/>
</dbReference>
<feature type="disulfide bond" evidence="27">
    <location>
        <begin position="656"/>
        <end position="665"/>
    </location>
</feature>
<comment type="subcellular location">
    <subcellularLocation>
        <location evidence="2">Secreted</location>
        <location evidence="2">Extracellular space</location>
        <location evidence="2">Extracellular matrix</location>
        <location evidence="2">Basement membrane</location>
    </subcellularLocation>
</comment>
<feature type="disulfide bond" evidence="27">
    <location>
        <begin position="1407"/>
        <end position="1424"/>
    </location>
</feature>
<keyword evidence="12" id="KW-0325">Glycoprotein</keyword>
<dbReference type="Pfam" id="PF24973">
    <property type="entry name" value="EGF_LMN_ATRN"/>
    <property type="match status" value="2"/>
</dbReference>
<feature type="disulfide bond" evidence="27">
    <location>
        <begin position="369"/>
        <end position="378"/>
    </location>
</feature>
<dbReference type="SUPFAM" id="SSF57196">
    <property type="entry name" value="EGF/Laminin"/>
    <property type="match status" value="13"/>
</dbReference>
<dbReference type="Pfam" id="PF00055">
    <property type="entry name" value="Laminin_N"/>
    <property type="match status" value="1"/>
</dbReference>
<dbReference type="GO" id="GO:0005102">
    <property type="term" value="F:signaling receptor binding"/>
    <property type="evidence" value="ECO:0007669"/>
    <property type="project" value="InterPro"/>
</dbReference>
<dbReference type="FunFam" id="2.60.120.200:FF:000127">
    <property type="entry name" value="Laminin subunit alpha 1"/>
    <property type="match status" value="1"/>
</dbReference>
<evidence type="ECO:0000259" key="33">
    <source>
        <dbReference type="PROSITE" id="PS51117"/>
    </source>
</evidence>
<feature type="domain" description="Laminin EGF-like" evidence="31">
    <location>
        <begin position="894"/>
        <end position="939"/>
    </location>
</feature>
<dbReference type="SMART" id="SM00180">
    <property type="entry name" value="EGF_Lam"/>
    <property type="match status" value="17"/>
</dbReference>
<keyword evidence="7" id="KW-0677">Repeat</keyword>
<dbReference type="InterPro" id="IPR009254">
    <property type="entry name" value="Laminin_aI"/>
</dbReference>
<keyword evidence="3" id="KW-0964">Secreted</keyword>
<evidence type="ECO:0000256" key="6">
    <source>
        <dbReference type="ARBA" id="ARBA00022729"/>
    </source>
</evidence>
<dbReference type="InterPro" id="IPR010307">
    <property type="entry name" value="Laminin_dom_II"/>
</dbReference>
<dbReference type="CDD" id="cd00055">
    <property type="entry name" value="EGF_Lam"/>
    <property type="match status" value="14"/>
</dbReference>
<dbReference type="PANTHER" id="PTHR10574:SF409">
    <property type="entry name" value="LAMININ SUBUNIT ALPHA-1"/>
    <property type="match status" value="1"/>
</dbReference>
<dbReference type="Pfam" id="PF06009">
    <property type="entry name" value="Laminin_II"/>
    <property type="match status" value="1"/>
</dbReference>
<dbReference type="SMART" id="SM00136">
    <property type="entry name" value="LamNT"/>
    <property type="match status" value="1"/>
</dbReference>
<dbReference type="Pfam" id="PF06008">
    <property type="entry name" value="Laminin_I"/>
    <property type="match status" value="1"/>
</dbReference>
<dbReference type="GO" id="GO:0048514">
    <property type="term" value="P:blood vessel morphogenesis"/>
    <property type="evidence" value="ECO:0007669"/>
    <property type="project" value="TreeGrafter"/>
</dbReference>
<feature type="disulfide bond" evidence="27">
    <location>
        <begin position="715"/>
        <end position="724"/>
    </location>
</feature>
<evidence type="ECO:0000259" key="32">
    <source>
        <dbReference type="PROSITE" id="PS51115"/>
    </source>
</evidence>
<feature type="disulfide bond" evidence="27">
    <location>
        <begin position="867"/>
        <end position="876"/>
    </location>
</feature>
<dbReference type="FunFam" id="2.170.300.10:FF:000008">
    <property type="entry name" value="Laminin subunit alpha 2"/>
    <property type="match status" value="1"/>
</dbReference>
<evidence type="ECO:0000259" key="31">
    <source>
        <dbReference type="PROSITE" id="PS50027"/>
    </source>
</evidence>
<dbReference type="PROSITE" id="PS51115">
    <property type="entry name" value="LAMININ_IVA"/>
    <property type="match status" value="2"/>
</dbReference>
<evidence type="ECO:0000256" key="14">
    <source>
        <dbReference type="ARBA" id="ARBA00064740"/>
    </source>
</evidence>
<dbReference type="GO" id="GO:0030155">
    <property type="term" value="P:regulation of cell adhesion"/>
    <property type="evidence" value="ECO:0007669"/>
    <property type="project" value="InterPro"/>
</dbReference>
<evidence type="ECO:0000256" key="15">
    <source>
        <dbReference type="ARBA" id="ARBA00065595"/>
    </source>
</evidence>
<dbReference type="GO" id="GO:0007411">
    <property type="term" value="P:axon guidance"/>
    <property type="evidence" value="ECO:0007669"/>
    <property type="project" value="TreeGrafter"/>
</dbReference>
<keyword evidence="6" id="KW-0732">Signal</keyword>
<dbReference type="PANTHER" id="PTHR10574">
    <property type="entry name" value="NETRIN/LAMININ-RELATED"/>
    <property type="match status" value="1"/>
</dbReference>
<feature type="disulfide bond" evidence="27">
    <location>
        <begin position="1318"/>
        <end position="1327"/>
    </location>
</feature>
<evidence type="ECO:0000256" key="24">
    <source>
        <dbReference type="ARBA" id="ARBA00082020"/>
    </source>
</evidence>
<comment type="caution">
    <text evidence="27">Lacks conserved residue(s) required for the propagation of feature annotation.</text>
</comment>
<evidence type="ECO:0000259" key="30">
    <source>
        <dbReference type="PROSITE" id="PS50025"/>
    </source>
</evidence>
<comment type="function">
    <text evidence="1">Binding to cells via a high affinity receptor, laminin is thought to mediate the attachment, migration and organization of cells into tissues during embryonic development by interacting with other extracellular matrix components.</text>
</comment>
<evidence type="ECO:0000313" key="35">
    <source>
        <dbReference type="Proteomes" id="UP000437017"/>
    </source>
</evidence>
<feature type="domain" description="Laminin IV type A" evidence="32">
    <location>
        <begin position="1056"/>
        <end position="1257"/>
    </location>
</feature>